<dbReference type="Pfam" id="PF10184">
    <property type="entry name" value="DUF2358"/>
    <property type="match status" value="1"/>
</dbReference>
<dbReference type="OrthoDB" id="348976at2759"/>
<feature type="region of interest" description="Disordered" evidence="1">
    <location>
        <begin position="39"/>
        <end position="64"/>
    </location>
</feature>
<evidence type="ECO:0000313" key="3">
    <source>
        <dbReference type="Proteomes" id="UP000660262"/>
    </source>
</evidence>
<organism evidence="2 3">
    <name type="scientific">Pycnococcus provasolii</name>
    <dbReference type="NCBI Taxonomy" id="41880"/>
    <lineage>
        <taxon>Eukaryota</taxon>
        <taxon>Viridiplantae</taxon>
        <taxon>Chlorophyta</taxon>
        <taxon>Pseudoscourfieldiophyceae</taxon>
        <taxon>Pseudoscourfieldiales</taxon>
        <taxon>Pycnococcaceae</taxon>
        <taxon>Pycnococcus</taxon>
    </lineage>
</organism>
<dbReference type="PANTHER" id="PTHR34123:SF1">
    <property type="entry name" value="OS04G0578200 PROTEIN"/>
    <property type="match status" value="1"/>
</dbReference>
<evidence type="ECO:0000313" key="2">
    <source>
        <dbReference type="EMBL" id="GHP09135.1"/>
    </source>
</evidence>
<reference evidence="2" key="1">
    <citation type="submission" date="2020-10" db="EMBL/GenBank/DDBJ databases">
        <title>Unveiling of a novel bifunctional photoreceptor, Dualchrome1, isolated from a cosmopolitan green alga.</title>
        <authorList>
            <person name="Suzuki S."/>
            <person name="Kawachi M."/>
        </authorList>
    </citation>
    <scope>NUCLEOTIDE SEQUENCE</scope>
    <source>
        <strain evidence="2">NIES 2893</strain>
    </source>
</reference>
<proteinExistence type="predicted"/>
<dbReference type="EMBL" id="BNJQ01000023">
    <property type="protein sequence ID" value="GHP09135.1"/>
    <property type="molecule type" value="Genomic_DNA"/>
</dbReference>
<protein>
    <submittedName>
        <fullName evidence="2">Uncharacterized protein</fullName>
    </submittedName>
</protein>
<dbReference type="AlphaFoldDB" id="A0A830HR29"/>
<gene>
    <name evidence="2" type="ORF">PPROV_000787200</name>
</gene>
<dbReference type="Proteomes" id="UP000660262">
    <property type="component" value="Unassembled WGS sequence"/>
</dbReference>
<accession>A0A830HR29</accession>
<dbReference type="SUPFAM" id="SSF54427">
    <property type="entry name" value="NTF2-like"/>
    <property type="match status" value="1"/>
</dbReference>
<dbReference type="InterPro" id="IPR018790">
    <property type="entry name" value="DUF2358"/>
</dbReference>
<evidence type="ECO:0000256" key="1">
    <source>
        <dbReference type="SAM" id="MobiDB-lite"/>
    </source>
</evidence>
<dbReference type="InterPro" id="IPR032710">
    <property type="entry name" value="NTF2-like_dom_sf"/>
</dbReference>
<comment type="caution">
    <text evidence="2">The sequence shown here is derived from an EMBL/GenBank/DDBJ whole genome shotgun (WGS) entry which is preliminary data.</text>
</comment>
<dbReference type="PANTHER" id="PTHR34123">
    <property type="entry name" value="OS04G0578200 PROTEIN"/>
    <property type="match status" value="1"/>
</dbReference>
<sequence length="253" mass="28323">MPVLPAHHSNHSKILTRRHVHACVHPTRTRVCVCVNSLSPRRSSSSSSSSEEEEEEHVDDSVSLAQYDSTSPLTRFVVSALTTAIGGDAHGDEVGLAQKEDDLRPPVSPQDVRNAIERDFCEGNYLWTGDISMDVYDKGCVFTDPTLSFTGTAAFQRNLERLEPWIEKLVVDPRSELRGPVVLDDSQAFCEARWQMIGELRLPWRPVVNVKGRTRYTLDTSKGGRIVRYDENWELKASEALMQLVTPTTKASV</sequence>
<name>A0A830HR29_9CHLO</name>
<keyword evidence="3" id="KW-1185">Reference proteome</keyword>